<dbReference type="PRINTS" id="PR00421">
    <property type="entry name" value="THIOREDOXIN"/>
</dbReference>
<gene>
    <name evidence="8" type="ordered locus">Rfer_0198</name>
</gene>
<keyword evidence="3" id="KW-0249">Electron transport</keyword>
<dbReference type="HOGENOM" id="CLU_046120_1_1_4"/>
<dbReference type="InterPro" id="IPR013766">
    <property type="entry name" value="Thioredoxin_domain"/>
</dbReference>
<keyword evidence="2" id="KW-0813">Transport</keyword>
<comment type="similarity">
    <text evidence="1">Belongs to the thioredoxin family.</text>
</comment>
<dbReference type="CDD" id="cd02956">
    <property type="entry name" value="ybbN"/>
    <property type="match status" value="1"/>
</dbReference>
<evidence type="ECO:0000256" key="4">
    <source>
        <dbReference type="ARBA" id="ARBA00023157"/>
    </source>
</evidence>
<dbReference type="Pfam" id="PF14561">
    <property type="entry name" value="TPR_20"/>
    <property type="match status" value="1"/>
</dbReference>
<dbReference type="Pfam" id="PF14559">
    <property type="entry name" value="TPR_19"/>
    <property type="match status" value="1"/>
</dbReference>
<dbReference type="Proteomes" id="UP000008332">
    <property type="component" value="Chromosome"/>
</dbReference>
<dbReference type="GO" id="GO:0006950">
    <property type="term" value="P:response to stress"/>
    <property type="evidence" value="ECO:0007669"/>
    <property type="project" value="UniProtKB-ARBA"/>
</dbReference>
<dbReference type="GO" id="GO:0045454">
    <property type="term" value="P:cell redox homeostasis"/>
    <property type="evidence" value="ECO:0007669"/>
    <property type="project" value="TreeGrafter"/>
</dbReference>
<dbReference type="GO" id="GO:0005829">
    <property type="term" value="C:cytosol"/>
    <property type="evidence" value="ECO:0007669"/>
    <property type="project" value="TreeGrafter"/>
</dbReference>
<dbReference type="Pfam" id="PF00085">
    <property type="entry name" value="Thioredoxin"/>
    <property type="match status" value="1"/>
</dbReference>
<keyword evidence="9" id="KW-1185">Reference proteome</keyword>
<evidence type="ECO:0000256" key="1">
    <source>
        <dbReference type="ARBA" id="ARBA00008987"/>
    </source>
</evidence>
<dbReference type="Gene3D" id="3.40.30.10">
    <property type="entry name" value="Glutaredoxin"/>
    <property type="match status" value="1"/>
</dbReference>
<protein>
    <recommendedName>
        <fullName evidence="6">Thioredoxin</fullName>
    </recommendedName>
</protein>
<dbReference type="STRING" id="338969.Rfer_0198"/>
<proteinExistence type="inferred from homology"/>
<dbReference type="PROSITE" id="PS00194">
    <property type="entry name" value="THIOREDOXIN_1"/>
    <property type="match status" value="1"/>
</dbReference>
<dbReference type="GO" id="GO:0015035">
    <property type="term" value="F:protein-disulfide reductase activity"/>
    <property type="evidence" value="ECO:0007669"/>
    <property type="project" value="UniProtKB-UniRule"/>
</dbReference>
<dbReference type="InterPro" id="IPR005746">
    <property type="entry name" value="Thioredoxin"/>
</dbReference>
<evidence type="ECO:0000256" key="5">
    <source>
        <dbReference type="ARBA" id="ARBA00023284"/>
    </source>
</evidence>
<name>Q222U7_ALBFT</name>
<dbReference type="PROSITE" id="PS51352">
    <property type="entry name" value="THIOREDOXIN_2"/>
    <property type="match status" value="1"/>
</dbReference>
<evidence type="ECO:0000313" key="9">
    <source>
        <dbReference type="Proteomes" id="UP000008332"/>
    </source>
</evidence>
<dbReference type="InterPro" id="IPR011990">
    <property type="entry name" value="TPR-like_helical_dom_sf"/>
</dbReference>
<organism evidence="8 9">
    <name type="scientific">Albidiferax ferrireducens (strain ATCC BAA-621 / DSM 15236 / T118)</name>
    <name type="common">Rhodoferax ferrireducens</name>
    <dbReference type="NCBI Taxonomy" id="338969"/>
    <lineage>
        <taxon>Bacteria</taxon>
        <taxon>Pseudomonadati</taxon>
        <taxon>Pseudomonadota</taxon>
        <taxon>Betaproteobacteria</taxon>
        <taxon>Burkholderiales</taxon>
        <taxon>Comamonadaceae</taxon>
        <taxon>Rhodoferax</taxon>
    </lineage>
</organism>
<dbReference type="SUPFAM" id="SSF52833">
    <property type="entry name" value="Thioredoxin-like"/>
    <property type="match status" value="1"/>
</dbReference>
<dbReference type="InterPro" id="IPR017937">
    <property type="entry name" value="Thioredoxin_CS"/>
</dbReference>
<evidence type="ECO:0000259" key="7">
    <source>
        <dbReference type="PROSITE" id="PS51352"/>
    </source>
</evidence>
<keyword evidence="5" id="KW-0676">Redox-active center</keyword>
<dbReference type="eggNOG" id="COG3118">
    <property type="taxonomic scope" value="Bacteria"/>
</dbReference>
<dbReference type="PANTHER" id="PTHR45663:SF11">
    <property type="entry name" value="GEO12009P1"/>
    <property type="match status" value="1"/>
</dbReference>
<dbReference type="InterPro" id="IPR036249">
    <property type="entry name" value="Thioredoxin-like_sf"/>
</dbReference>
<feature type="domain" description="Thioredoxin" evidence="7">
    <location>
        <begin position="19"/>
        <end position="131"/>
    </location>
</feature>
<reference evidence="9" key="1">
    <citation type="submission" date="2006-02" db="EMBL/GenBank/DDBJ databases">
        <title>Complete sequence of chromosome of Rhodoferax ferrireducens DSM 15236.</title>
        <authorList>
            <person name="Copeland A."/>
            <person name="Lucas S."/>
            <person name="Lapidus A."/>
            <person name="Barry K."/>
            <person name="Detter J.C."/>
            <person name="Glavina del Rio T."/>
            <person name="Hammon N."/>
            <person name="Israni S."/>
            <person name="Pitluck S."/>
            <person name="Brettin T."/>
            <person name="Bruce D."/>
            <person name="Han C."/>
            <person name="Tapia R."/>
            <person name="Gilna P."/>
            <person name="Kiss H."/>
            <person name="Schmutz J."/>
            <person name="Larimer F."/>
            <person name="Land M."/>
            <person name="Kyrpides N."/>
            <person name="Ivanova N."/>
            <person name="Richardson P."/>
        </authorList>
    </citation>
    <scope>NUCLEOTIDE SEQUENCE [LARGE SCALE GENOMIC DNA]</scope>
    <source>
        <strain evidence="9">ATCC BAA-621 / DSM 15236 / T118</strain>
    </source>
</reference>
<dbReference type="PANTHER" id="PTHR45663">
    <property type="entry name" value="GEO12009P1"/>
    <property type="match status" value="1"/>
</dbReference>
<evidence type="ECO:0000256" key="2">
    <source>
        <dbReference type="ARBA" id="ARBA00022448"/>
    </source>
</evidence>
<keyword evidence="4" id="KW-1015">Disulfide bond</keyword>
<dbReference type="AlphaFoldDB" id="Q222U7"/>
<accession>Q222U7</accession>
<dbReference type="FunFam" id="3.40.30.10:FF:000001">
    <property type="entry name" value="Thioredoxin"/>
    <property type="match status" value="1"/>
</dbReference>
<evidence type="ECO:0000256" key="3">
    <source>
        <dbReference type="ARBA" id="ARBA00022982"/>
    </source>
</evidence>
<evidence type="ECO:0000313" key="8">
    <source>
        <dbReference type="EMBL" id="ABD67956.1"/>
    </source>
</evidence>
<dbReference type="Gene3D" id="1.25.40.10">
    <property type="entry name" value="Tetratricopeptide repeat domain"/>
    <property type="match status" value="1"/>
</dbReference>
<dbReference type="SUPFAM" id="SSF48452">
    <property type="entry name" value="TPR-like"/>
    <property type="match status" value="1"/>
</dbReference>
<dbReference type="KEGG" id="rfr:Rfer_0198"/>
<sequence>MAGCGLSRKLIKLNFTYPQPELPPMMNVTIANFDAEVVAASMTVPVLVDFWAPWCGPCKVIGPLLEKLETAYAGRFKLVKIDSDQEQELSQAFGVRSIPTCVLMFQGKPVDGFMGALPEGEIKAFLDKHLPAGEVLEAEVTAETVSDAPDENDPDAIREALQQAVLKNPDDEEARFNYVKRLLQEGRTDDAKVAFAPVIAKTALVRRFDSLQRWMDAIDFVADRADLTGAISGFDAKIAANKRDFDARFGKAQSLIAAQDWTDAMDELLEILMRDKSWADDLARKTYIAILDIIEPPKVKVADGQIPPVDPVVASYRRRLSSVVLS</sequence>
<evidence type="ECO:0000256" key="6">
    <source>
        <dbReference type="NCBIfam" id="TIGR01068"/>
    </source>
</evidence>
<dbReference type="NCBIfam" id="TIGR01068">
    <property type="entry name" value="thioredoxin"/>
    <property type="match status" value="1"/>
</dbReference>
<dbReference type="EMBL" id="CP000267">
    <property type="protein sequence ID" value="ABD67956.1"/>
    <property type="molecule type" value="Genomic_DNA"/>
</dbReference>